<comment type="caution">
    <text evidence="2">The sequence shown here is derived from an EMBL/GenBank/DDBJ whole genome shotgun (WGS) entry which is preliminary data.</text>
</comment>
<organism evidence="2 3">
    <name type="scientific">Rhododendron griersonianum</name>
    <dbReference type="NCBI Taxonomy" id="479676"/>
    <lineage>
        <taxon>Eukaryota</taxon>
        <taxon>Viridiplantae</taxon>
        <taxon>Streptophyta</taxon>
        <taxon>Embryophyta</taxon>
        <taxon>Tracheophyta</taxon>
        <taxon>Spermatophyta</taxon>
        <taxon>Magnoliopsida</taxon>
        <taxon>eudicotyledons</taxon>
        <taxon>Gunneridae</taxon>
        <taxon>Pentapetalae</taxon>
        <taxon>asterids</taxon>
        <taxon>Ericales</taxon>
        <taxon>Ericaceae</taxon>
        <taxon>Ericoideae</taxon>
        <taxon>Rhodoreae</taxon>
        <taxon>Rhododendron</taxon>
    </lineage>
</organism>
<name>A0AAV6KDW0_9ERIC</name>
<sequence length="362" mass="40819">MVRVEEEDTFRTVVSDKQHQASVLGLAEKDDDVEGNKTKGIKHKVNLTGKATKEGEESFGKEKEKALQHPFVRKEFLNKATVNAPLQQDQHSVIPMAANLLVLEADGSMDARCSNMSHGIESIVEDSEGLLQDRLQAHNEAVSKENPIENKATEENKSTEEENNINTQRQPIFLSGPVLIGSKSKWRASQLEGINLQVELDPRSQRKSLRSQLYEDCMSPGEGVVPDTQECFQNLVQSELNITKEAGRRLGVDFSEVDCTQKTKIFSSACICRVPKFLRKLKESAYTPRLFAIGPLHRNEEHLQKPMKHVKMSYTDDLVSRLTMGMKGQELVEKKKAVLQECVAEMKKLLDDAKKCYPQKLR</sequence>
<accession>A0AAV6KDW0</accession>
<proteinExistence type="predicted"/>
<dbReference type="PANTHER" id="PTHR31170">
    <property type="entry name" value="BNAC04G53230D PROTEIN"/>
    <property type="match status" value="1"/>
</dbReference>
<reference evidence="2" key="1">
    <citation type="submission" date="2020-08" db="EMBL/GenBank/DDBJ databases">
        <title>Plant Genome Project.</title>
        <authorList>
            <person name="Zhang R.-G."/>
        </authorList>
    </citation>
    <scope>NUCLEOTIDE SEQUENCE</scope>
    <source>
        <strain evidence="2">WSP0</strain>
        <tissue evidence="2">Leaf</tissue>
    </source>
</reference>
<feature type="compositionally biased region" description="Basic and acidic residues" evidence="1">
    <location>
        <begin position="139"/>
        <end position="160"/>
    </location>
</feature>
<dbReference type="AlphaFoldDB" id="A0AAV6KDW0"/>
<dbReference type="Proteomes" id="UP000823749">
    <property type="component" value="Chromosome 5"/>
</dbReference>
<dbReference type="PANTHER" id="PTHR31170:SF25">
    <property type="entry name" value="BNAA09G04570D PROTEIN"/>
    <property type="match status" value="1"/>
</dbReference>
<protein>
    <submittedName>
        <fullName evidence="2">Uncharacterized protein</fullName>
    </submittedName>
</protein>
<keyword evidence="3" id="KW-1185">Reference proteome</keyword>
<feature type="region of interest" description="Disordered" evidence="1">
    <location>
        <begin position="139"/>
        <end position="164"/>
    </location>
</feature>
<evidence type="ECO:0000313" key="2">
    <source>
        <dbReference type="EMBL" id="KAG5550499.1"/>
    </source>
</evidence>
<dbReference type="EMBL" id="JACTNZ010000005">
    <property type="protein sequence ID" value="KAG5550499.1"/>
    <property type="molecule type" value="Genomic_DNA"/>
</dbReference>
<evidence type="ECO:0000313" key="3">
    <source>
        <dbReference type="Proteomes" id="UP000823749"/>
    </source>
</evidence>
<evidence type="ECO:0000256" key="1">
    <source>
        <dbReference type="SAM" id="MobiDB-lite"/>
    </source>
</evidence>
<dbReference type="Pfam" id="PF03140">
    <property type="entry name" value="DUF247"/>
    <property type="match status" value="1"/>
</dbReference>
<gene>
    <name evidence="2" type="ORF">RHGRI_015464</name>
</gene>
<dbReference type="InterPro" id="IPR004158">
    <property type="entry name" value="DUF247_pln"/>
</dbReference>